<dbReference type="RefSeq" id="WP_129603632.1">
    <property type="nucleotide sequence ID" value="NZ_CP035544.1"/>
</dbReference>
<accession>A0A411E8M3</accession>
<dbReference type="KEGG" id="mur:EQY75_05655"/>
<evidence type="ECO:0000259" key="1">
    <source>
        <dbReference type="Pfam" id="PF12867"/>
    </source>
</evidence>
<protein>
    <submittedName>
        <fullName evidence="2">DinB family protein</fullName>
    </submittedName>
</protein>
<evidence type="ECO:0000313" key="3">
    <source>
        <dbReference type="Proteomes" id="UP000290889"/>
    </source>
</evidence>
<organism evidence="2 3">
    <name type="scientific">Muriicola soli</name>
    <dbReference type="NCBI Taxonomy" id="2507538"/>
    <lineage>
        <taxon>Bacteria</taxon>
        <taxon>Pseudomonadati</taxon>
        <taxon>Bacteroidota</taxon>
        <taxon>Flavobacteriia</taxon>
        <taxon>Flavobacteriales</taxon>
        <taxon>Flavobacteriaceae</taxon>
        <taxon>Muriicola</taxon>
    </lineage>
</organism>
<dbReference type="EMBL" id="CP035544">
    <property type="protein sequence ID" value="QBA64066.1"/>
    <property type="molecule type" value="Genomic_DNA"/>
</dbReference>
<dbReference type="InterPro" id="IPR034660">
    <property type="entry name" value="DinB/YfiT-like"/>
</dbReference>
<keyword evidence="3" id="KW-1185">Reference proteome</keyword>
<dbReference type="Pfam" id="PF12867">
    <property type="entry name" value="DinB_2"/>
    <property type="match status" value="1"/>
</dbReference>
<dbReference type="AlphaFoldDB" id="A0A411E8M3"/>
<evidence type="ECO:0000313" key="2">
    <source>
        <dbReference type="EMBL" id="QBA64066.1"/>
    </source>
</evidence>
<reference evidence="2 3" key="1">
    <citation type="submission" date="2019-01" db="EMBL/GenBank/DDBJ databases">
        <title>Muriicola soli sp. nov., isolated from soil.</title>
        <authorList>
            <person name="Kang H.J."/>
            <person name="Kim S.B."/>
        </authorList>
    </citation>
    <scope>NUCLEOTIDE SEQUENCE [LARGE SCALE GENOMIC DNA]</scope>
    <source>
        <strain evidence="2 3">MMS17-SY002</strain>
    </source>
</reference>
<dbReference type="InterPro" id="IPR024775">
    <property type="entry name" value="DinB-like"/>
</dbReference>
<proteinExistence type="predicted"/>
<dbReference type="SUPFAM" id="SSF109854">
    <property type="entry name" value="DinB/YfiT-like putative metalloenzymes"/>
    <property type="match status" value="1"/>
</dbReference>
<dbReference type="Proteomes" id="UP000290889">
    <property type="component" value="Chromosome"/>
</dbReference>
<sequence length="173" mass="19251">MKNILLLIFCLSTITISAQDKTLESLVADFERSKAMSLEYIEAMPEDKFDFKPTESVRSFAAQMLHGAQGTIGLAANGTGEAPIYGDINIEQQEAFHTKSEVMRIVGESFDFAISGIQNMDPTKLDEVVVRGPYNVTRLGWIQKANEHVGHHRGQCAIYLRLQGITPPAYKLF</sequence>
<gene>
    <name evidence="2" type="ORF">EQY75_05655</name>
</gene>
<dbReference type="OrthoDB" id="119432at2"/>
<dbReference type="Gene3D" id="1.20.120.450">
    <property type="entry name" value="dinb family like domain"/>
    <property type="match status" value="1"/>
</dbReference>
<name>A0A411E8M3_9FLAO</name>
<feature type="domain" description="DinB-like" evidence="1">
    <location>
        <begin position="30"/>
        <end position="156"/>
    </location>
</feature>